<dbReference type="Proteomes" id="UP000268084">
    <property type="component" value="Chromosome"/>
</dbReference>
<dbReference type="PROSITE" id="PS01174">
    <property type="entry name" value="LIPASE_GDXG_SER"/>
    <property type="match status" value="1"/>
</dbReference>
<evidence type="ECO:0000313" key="5">
    <source>
        <dbReference type="EMBL" id="AZI56948.1"/>
    </source>
</evidence>
<gene>
    <name evidence="5" type="ORF">EH165_00945</name>
</gene>
<comment type="similarity">
    <text evidence="1">Belongs to the 'GDXG' lipolytic enzyme family.</text>
</comment>
<dbReference type="InterPro" id="IPR029058">
    <property type="entry name" value="AB_hydrolase_fold"/>
</dbReference>
<dbReference type="GO" id="GO:0016787">
    <property type="term" value="F:hydrolase activity"/>
    <property type="evidence" value="ECO:0007669"/>
    <property type="project" value="UniProtKB-KW"/>
</dbReference>
<protein>
    <submittedName>
        <fullName evidence="5">Alpha/beta hydrolase</fullName>
    </submittedName>
</protein>
<proteinExistence type="inferred from homology"/>
<feature type="active site" evidence="3">
    <location>
        <position position="171"/>
    </location>
</feature>
<reference evidence="5 6" key="1">
    <citation type="submission" date="2018-11" db="EMBL/GenBank/DDBJ databases">
        <authorList>
            <person name="Da X."/>
        </authorList>
    </citation>
    <scope>NUCLEOTIDE SEQUENCE [LARGE SCALE GENOMIC DNA]</scope>
    <source>
        <strain evidence="5 6">S14-144</strain>
    </source>
</reference>
<evidence type="ECO:0000256" key="2">
    <source>
        <dbReference type="ARBA" id="ARBA00022801"/>
    </source>
</evidence>
<keyword evidence="6" id="KW-1185">Reference proteome</keyword>
<reference evidence="5 6" key="2">
    <citation type="submission" date="2018-12" db="EMBL/GenBank/DDBJ databases">
        <title>Nakamurella antarcticus sp. nov., isolated from Antarctica South Shetland Islands soil.</title>
        <authorList>
            <person name="Peng F."/>
        </authorList>
    </citation>
    <scope>NUCLEOTIDE SEQUENCE [LARGE SCALE GENOMIC DNA]</scope>
    <source>
        <strain evidence="5 6">S14-144</strain>
    </source>
</reference>
<evidence type="ECO:0000259" key="4">
    <source>
        <dbReference type="Pfam" id="PF20434"/>
    </source>
</evidence>
<feature type="domain" description="BD-FAE-like" evidence="4">
    <location>
        <begin position="80"/>
        <end position="284"/>
    </location>
</feature>
<evidence type="ECO:0000256" key="3">
    <source>
        <dbReference type="PROSITE-ProRule" id="PRU10038"/>
    </source>
</evidence>
<sequence>MTPWISMKRHWIPLGFLTMGMATTFFSRISPWPACLLIRALFESEGRKTAEKMRPYEPSAGVVEILDVAYGKGGADTTCDIFIPSDSAGPFPAMVWIHGGAWISGDKSDVSPYAKIISSSGYTTVAVNYTVAPEAIYPTALGQLNDALRFVVEHAAEYRIDPNRIVLAGDSAGAQLAAQLATMISNPDYTARVAIPPALTPGQLRAVVLQCGIFDVSGIPEAPGIGGWGFRTALWAYLGRREWSGTPGGALMGVLDHVTSDFPATWISGGNADPLTAMQSKPMAARLSDLGVDVTSVFYPDDTTPELPHEYQFHLDLANSQLALASTVAFLDRVTR</sequence>
<dbReference type="KEGG" id="nak:EH165_00945"/>
<dbReference type="Gene3D" id="3.40.50.1820">
    <property type="entry name" value="alpha/beta hydrolase"/>
    <property type="match status" value="1"/>
</dbReference>
<dbReference type="InterPro" id="IPR050300">
    <property type="entry name" value="GDXG_lipolytic_enzyme"/>
</dbReference>
<name>A0A3G8ZIE1_9ACTN</name>
<evidence type="ECO:0000256" key="1">
    <source>
        <dbReference type="ARBA" id="ARBA00010515"/>
    </source>
</evidence>
<dbReference type="AlphaFoldDB" id="A0A3G8ZIE1"/>
<dbReference type="RefSeq" id="WP_124797633.1">
    <property type="nucleotide sequence ID" value="NZ_CP034170.1"/>
</dbReference>
<organism evidence="5 6">
    <name type="scientific">Nakamurella antarctica</name>
    <dbReference type="NCBI Taxonomy" id="1902245"/>
    <lineage>
        <taxon>Bacteria</taxon>
        <taxon>Bacillati</taxon>
        <taxon>Actinomycetota</taxon>
        <taxon>Actinomycetes</taxon>
        <taxon>Nakamurellales</taxon>
        <taxon>Nakamurellaceae</taxon>
        <taxon>Nakamurella</taxon>
    </lineage>
</organism>
<dbReference type="EMBL" id="CP034170">
    <property type="protein sequence ID" value="AZI56948.1"/>
    <property type="molecule type" value="Genomic_DNA"/>
</dbReference>
<dbReference type="OrthoDB" id="9803828at2"/>
<keyword evidence="2 5" id="KW-0378">Hydrolase</keyword>
<dbReference type="InterPro" id="IPR033140">
    <property type="entry name" value="Lipase_GDXG_put_SER_AS"/>
</dbReference>
<dbReference type="InterPro" id="IPR049492">
    <property type="entry name" value="BD-FAE-like_dom"/>
</dbReference>
<dbReference type="PANTHER" id="PTHR48081">
    <property type="entry name" value="AB HYDROLASE SUPERFAMILY PROTEIN C4A8.06C"/>
    <property type="match status" value="1"/>
</dbReference>
<dbReference type="SUPFAM" id="SSF53474">
    <property type="entry name" value="alpha/beta-Hydrolases"/>
    <property type="match status" value="1"/>
</dbReference>
<evidence type="ECO:0000313" key="6">
    <source>
        <dbReference type="Proteomes" id="UP000268084"/>
    </source>
</evidence>
<accession>A0A3G8ZIE1</accession>
<dbReference type="Pfam" id="PF20434">
    <property type="entry name" value="BD-FAE"/>
    <property type="match status" value="1"/>
</dbReference>